<protein>
    <submittedName>
        <fullName evidence="2">Uncharacterized protein</fullName>
    </submittedName>
</protein>
<accession>A0ABS6SQE2</accession>
<evidence type="ECO:0000313" key="2">
    <source>
        <dbReference type="EMBL" id="MBV7267250.1"/>
    </source>
</evidence>
<proteinExistence type="predicted"/>
<dbReference type="EMBL" id="JAGSPB010000003">
    <property type="protein sequence ID" value="MBV7267250.1"/>
    <property type="molecule type" value="Genomic_DNA"/>
</dbReference>
<reference evidence="2 3" key="1">
    <citation type="submission" date="2021-04" db="EMBL/GenBank/DDBJ databases">
        <authorList>
            <person name="Pira H."/>
            <person name="Risdian C."/>
            <person name="Wink J."/>
        </authorList>
    </citation>
    <scope>NUCLEOTIDE SEQUENCE [LARGE SCALE GENOMIC DNA]</scope>
    <source>
        <strain evidence="2 3">WH131</strain>
    </source>
</reference>
<evidence type="ECO:0000313" key="3">
    <source>
        <dbReference type="Proteomes" id="UP000699975"/>
    </source>
</evidence>
<feature type="coiled-coil region" evidence="1">
    <location>
        <begin position="78"/>
        <end position="136"/>
    </location>
</feature>
<name>A0ABS6SQE2_9SPHN</name>
<dbReference type="RefSeq" id="WP_218317873.1">
    <property type="nucleotide sequence ID" value="NZ_JAGSPB010000003.1"/>
</dbReference>
<comment type="caution">
    <text evidence="2">The sequence shown here is derived from an EMBL/GenBank/DDBJ whole genome shotgun (WGS) entry which is preliminary data.</text>
</comment>
<dbReference type="Proteomes" id="UP000699975">
    <property type="component" value="Unassembled WGS sequence"/>
</dbReference>
<keyword evidence="3" id="KW-1185">Reference proteome</keyword>
<gene>
    <name evidence="2" type="ORF">KCG45_13755</name>
</gene>
<sequence>MPTAVPVDSIRYAMPLPRPIVRSSGGRKRTALAPRLAVSFWVQEHLSTGPVKALRSNGNLGIYEGMGESRIVSAMTRIDAALERMASARSAISEKRDNTANGSSSQVKILALVNSHEKLREEVAETLSELDSVIAELER</sequence>
<keyword evidence="1" id="KW-0175">Coiled coil</keyword>
<evidence type="ECO:0000256" key="1">
    <source>
        <dbReference type="SAM" id="Coils"/>
    </source>
</evidence>
<organism evidence="2 3">
    <name type="scientific">Erythrobacter ani</name>
    <dbReference type="NCBI Taxonomy" id="2827235"/>
    <lineage>
        <taxon>Bacteria</taxon>
        <taxon>Pseudomonadati</taxon>
        <taxon>Pseudomonadota</taxon>
        <taxon>Alphaproteobacteria</taxon>
        <taxon>Sphingomonadales</taxon>
        <taxon>Erythrobacteraceae</taxon>
        <taxon>Erythrobacter/Porphyrobacter group</taxon>
        <taxon>Erythrobacter</taxon>
    </lineage>
</organism>